<evidence type="ECO:0000313" key="2">
    <source>
        <dbReference type="Proteomes" id="UP000037432"/>
    </source>
</evidence>
<dbReference type="AlphaFoldDB" id="A0A0J7Z3C8"/>
<protein>
    <submittedName>
        <fullName evidence="1">Uncharacterized protein</fullName>
    </submittedName>
</protein>
<evidence type="ECO:0000313" key="1">
    <source>
        <dbReference type="EMBL" id="KMS70516.1"/>
    </source>
</evidence>
<proteinExistence type="predicted"/>
<organism evidence="1 2">
    <name type="scientific">Streptomyces viridochromogenes</name>
    <dbReference type="NCBI Taxonomy" id="1938"/>
    <lineage>
        <taxon>Bacteria</taxon>
        <taxon>Bacillati</taxon>
        <taxon>Actinomycetota</taxon>
        <taxon>Actinomycetes</taxon>
        <taxon>Kitasatosporales</taxon>
        <taxon>Streptomycetaceae</taxon>
        <taxon>Streptomyces</taxon>
    </lineage>
</organism>
<sequence>MPRLRLQASGYWPRRTLVLTDTPRPNCPDCEGNGGFEYDYGDHNGEYAGTEWDPCSCWNENRRWALLPLPRLPRFLRRHHTARDPWGSDGYSDEPPF</sequence>
<name>A0A0J7Z3C8_STRVR</name>
<dbReference type="OrthoDB" id="4329384at2"/>
<reference evidence="1 2" key="1">
    <citation type="submission" date="2015-06" db="EMBL/GenBank/DDBJ databases">
        <authorList>
            <person name="Ju K.-S."/>
            <person name="Doroghazi J.R."/>
            <person name="Metcalf W.W."/>
        </authorList>
    </citation>
    <scope>NUCLEOTIDE SEQUENCE [LARGE SCALE GENOMIC DNA]</scope>
    <source>
        <strain evidence="1 2">NRRL 3414</strain>
    </source>
</reference>
<dbReference type="PATRIC" id="fig|1938.3.peg.6175"/>
<comment type="caution">
    <text evidence="1">The sequence shown here is derived from an EMBL/GenBank/DDBJ whole genome shotgun (WGS) entry which is preliminary data.</text>
</comment>
<gene>
    <name evidence="1" type="ORF">ACM01_31360</name>
</gene>
<dbReference type="Proteomes" id="UP000037432">
    <property type="component" value="Unassembled WGS sequence"/>
</dbReference>
<accession>A0A0J7Z3C8</accession>
<dbReference type="EMBL" id="LFNT01000048">
    <property type="protein sequence ID" value="KMS70516.1"/>
    <property type="molecule type" value="Genomic_DNA"/>
</dbReference>